<dbReference type="GeneID" id="92006822"/>
<accession>A0ABR3CT04</accession>
<sequence length="104" mass="11334">MAFNSFTQEIQDENAVSFDGLRADASPAQPYFPEALSQAEQGDAYECGSEASMLTSATPTSSQWNETMAAPNVIDNGSGLAPVFRKDRKSPIVTFTSRFVDNFR</sequence>
<proteinExistence type="predicted"/>
<dbReference type="EMBL" id="JAJVCZ030000002">
    <property type="protein sequence ID" value="KAL0263755.1"/>
    <property type="molecule type" value="Genomic_DNA"/>
</dbReference>
<evidence type="ECO:0000313" key="2">
    <source>
        <dbReference type="Proteomes" id="UP001430584"/>
    </source>
</evidence>
<evidence type="ECO:0000313" key="1">
    <source>
        <dbReference type="EMBL" id="KAL0263755.1"/>
    </source>
</evidence>
<keyword evidence="2" id="KW-1185">Reference proteome</keyword>
<comment type="caution">
    <text evidence="1">The sequence shown here is derived from an EMBL/GenBank/DDBJ whole genome shotgun (WGS) entry which is preliminary data.</text>
</comment>
<protein>
    <submittedName>
        <fullName evidence="1">Uncharacterized protein</fullName>
    </submittedName>
</protein>
<dbReference type="Proteomes" id="UP001430584">
    <property type="component" value="Unassembled WGS sequence"/>
</dbReference>
<reference evidence="1 2" key="1">
    <citation type="submission" date="2024-02" db="EMBL/GenBank/DDBJ databases">
        <title>De novo assembly and annotation of 12 fungi associated with fruit tree decline syndrome in Ontario, Canada.</title>
        <authorList>
            <person name="Sulman M."/>
            <person name="Ellouze W."/>
            <person name="Ilyukhin E."/>
        </authorList>
    </citation>
    <scope>NUCLEOTIDE SEQUENCE [LARGE SCALE GENOMIC DNA]</scope>
    <source>
        <strain evidence="1 2">FDS-637</strain>
    </source>
</reference>
<gene>
    <name evidence="1" type="ORF">SLS55_002737</name>
</gene>
<dbReference type="RefSeq" id="XP_066636784.1">
    <property type="nucleotide sequence ID" value="XM_066774217.1"/>
</dbReference>
<organism evidence="1 2">
    <name type="scientific">Diplodia seriata</name>
    <dbReference type="NCBI Taxonomy" id="420778"/>
    <lineage>
        <taxon>Eukaryota</taxon>
        <taxon>Fungi</taxon>
        <taxon>Dikarya</taxon>
        <taxon>Ascomycota</taxon>
        <taxon>Pezizomycotina</taxon>
        <taxon>Dothideomycetes</taxon>
        <taxon>Dothideomycetes incertae sedis</taxon>
        <taxon>Botryosphaeriales</taxon>
        <taxon>Botryosphaeriaceae</taxon>
        <taxon>Diplodia</taxon>
    </lineage>
</organism>
<name>A0ABR3CT04_9PEZI</name>